<name>A0ABR8NN95_9MICO</name>
<protein>
    <submittedName>
        <fullName evidence="5">Helix-turn-helix transcriptional regulator</fullName>
    </submittedName>
</protein>
<comment type="caution">
    <text evidence="5">The sequence shown here is derived from an EMBL/GenBank/DDBJ whole genome shotgun (WGS) entry which is preliminary data.</text>
</comment>
<evidence type="ECO:0000256" key="3">
    <source>
        <dbReference type="ARBA" id="ARBA00023163"/>
    </source>
</evidence>
<dbReference type="SUPFAM" id="SSF46785">
    <property type="entry name" value="Winged helix' DNA-binding domain"/>
    <property type="match status" value="1"/>
</dbReference>
<dbReference type="Pfam" id="PF01638">
    <property type="entry name" value="HxlR"/>
    <property type="match status" value="1"/>
</dbReference>
<proteinExistence type="predicted"/>
<evidence type="ECO:0000256" key="2">
    <source>
        <dbReference type="ARBA" id="ARBA00023125"/>
    </source>
</evidence>
<accession>A0ABR8NN95</accession>
<feature type="domain" description="HTH hxlR-type" evidence="4">
    <location>
        <begin position="1"/>
        <end position="44"/>
    </location>
</feature>
<gene>
    <name evidence="5" type="ORF">IF188_10515</name>
</gene>
<sequence length="106" mass="11572">MVSAEVYRERPVRHRYRLTESGQELVPVLIAITRWGDRWRAPEGPPIVFRHDCGEIAAMRLRCDACGEEVDAASVTALPGPGGRCAEGTIVVAERLAAGEAEESAR</sequence>
<organism evidence="5 6">
    <name type="scientific">Microbacterium helvum</name>
    <dbReference type="NCBI Taxonomy" id="2773713"/>
    <lineage>
        <taxon>Bacteria</taxon>
        <taxon>Bacillati</taxon>
        <taxon>Actinomycetota</taxon>
        <taxon>Actinomycetes</taxon>
        <taxon>Micrococcales</taxon>
        <taxon>Microbacteriaceae</taxon>
        <taxon>Microbacterium</taxon>
    </lineage>
</organism>
<evidence type="ECO:0000259" key="4">
    <source>
        <dbReference type="PROSITE" id="PS51118"/>
    </source>
</evidence>
<dbReference type="InterPro" id="IPR002577">
    <property type="entry name" value="HTH_HxlR"/>
</dbReference>
<keyword evidence="3" id="KW-0804">Transcription</keyword>
<keyword evidence="2" id="KW-0238">DNA-binding</keyword>
<reference evidence="5 6" key="1">
    <citation type="submission" date="2020-09" db="EMBL/GenBank/DDBJ databases">
        <title>Isolation and identification of active actinomycetes.</title>
        <authorList>
            <person name="Li X."/>
        </authorList>
    </citation>
    <scope>NUCLEOTIDE SEQUENCE [LARGE SCALE GENOMIC DNA]</scope>
    <source>
        <strain evidence="5 6">NEAU-LLC</strain>
    </source>
</reference>
<dbReference type="InterPro" id="IPR036388">
    <property type="entry name" value="WH-like_DNA-bd_sf"/>
</dbReference>
<dbReference type="PANTHER" id="PTHR33204:SF18">
    <property type="entry name" value="TRANSCRIPTIONAL REGULATORY PROTEIN"/>
    <property type="match status" value="1"/>
</dbReference>
<dbReference type="Gene3D" id="1.10.10.10">
    <property type="entry name" value="Winged helix-like DNA-binding domain superfamily/Winged helix DNA-binding domain"/>
    <property type="match status" value="1"/>
</dbReference>
<evidence type="ECO:0000313" key="6">
    <source>
        <dbReference type="Proteomes" id="UP000598426"/>
    </source>
</evidence>
<dbReference type="InterPro" id="IPR036390">
    <property type="entry name" value="WH_DNA-bd_sf"/>
</dbReference>
<evidence type="ECO:0000256" key="1">
    <source>
        <dbReference type="ARBA" id="ARBA00023015"/>
    </source>
</evidence>
<dbReference type="PANTHER" id="PTHR33204">
    <property type="entry name" value="TRANSCRIPTIONAL REGULATOR, MARR FAMILY"/>
    <property type="match status" value="1"/>
</dbReference>
<keyword evidence="1" id="KW-0805">Transcription regulation</keyword>
<keyword evidence="6" id="KW-1185">Reference proteome</keyword>
<dbReference type="EMBL" id="JACXZS010000006">
    <property type="protein sequence ID" value="MBD3942130.1"/>
    <property type="molecule type" value="Genomic_DNA"/>
</dbReference>
<dbReference type="Proteomes" id="UP000598426">
    <property type="component" value="Unassembled WGS sequence"/>
</dbReference>
<dbReference type="RefSeq" id="WP_191171759.1">
    <property type="nucleotide sequence ID" value="NZ_JACXZS010000006.1"/>
</dbReference>
<evidence type="ECO:0000313" key="5">
    <source>
        <dbReference type="EMBL" id="MBD3942130.1"/>
    </source>
</evidence>
<dbReference type="PROSITE" id="PS51118">
    <property type="entry name" value="HTH_HXLR"/>
    <property type="match status" value="1"/>
</dbReference>